<evidence type="ECO:0000259" key="1">
    <source>
        <dbReference type="Pfam" id="PF19089"/>
    </source>
</evidence>
<organism evidence="2 3">
    <name type="scientific">Polaribacter marinivivus</name>
    <dbReference type="NCBI Taxonomy" id="1524260"/>
    <lineage>
        <taxon>Bacteria</taxon>
        <taxon>Pseudomonadati</taxon>
        <taxon>Bacteroidota</taxon>
        <taxon>Flavobacteriia</taxon>
        <taxon>Flavobacteriales</taxon>
        <taxon>Flavobacteriaceae</taxon>
    </lineage>
</organism>
<feature type="domain" description="DUF5777" evidence="1">
    <location>
        <begin position="45"/>
        <end position="293"/>
    </location>
</feature>
<keyword evidence="3" id="KW-1185">Reference proteome</keyword>
<dbReference type="RefSeq" id="WP_377409722.1">
    <property type="nucleotide sequence ID" value="NZ_JBHSCY010000002.1"/>
</dbReference>
<dbReference type="EMBL" id="JBHSCY010000002">
    <property type="protein sequence ID" value="MFC4268909.1"/>
    <property type="molecule type" value="Genomic_DNA"/>
</dbReference>
<sequence length="307" mass="35317">MKNKFIHKSILFICIAIVTSIQSQSLLDKLDKEFSNIVFDEIATFKTTRLGLMHSIETRKKGALQLSLYFRYWDTPNATGQKFLADEVSTRYGLEYAFTDNFTFGLGYTNFDKIADGFLKYRLLKQKNKDKKGWFSLTLVQTLSHRKVENTSGNLYQPSTSSEDIYAFVTQALFARKFNPNLSIQIAPTFIHRASNSNSNDANNQFAIGFGGRHKITKHTSLVSEYNYVVNPVKSFDTYNTFMIGVNWEVSDLMLQFHLTNARNFAEDTFLTQTTNNFNFKDPNLHFGVNATYIIHTKKKKIKEITD</sequence>
<dbReference type="InterPro" id="IPR045916">
    <property type="entry name" value="DUF5777"/>
</dbReference>
<proteinExistence type="predicted"/>
<dbReference type="SUPFAM" id="SSF56935">
    <property type="entry name" value="Porins"/>
    <property type="match status" value="1"/>
</dbReference>
<dbReference type="Proteomes" id="UP001595826">
    <property type="component" value="Unassembled WGS sequence"/>
</dbReference>
<evidence type="ECO:0000313" key="3">
    <source>
        <dbReference type="Proteomes" id="UP001595826"/>
    </source>
</evidence>
<dbReference type="Pfam" id="PF19089">
    <property type="entry name" value="DUF5777"/>
    <property type="match status" value="1"/>
</dbReference>
<reference evidence="3" key="1">
    <citation type="journal article" date="2019" name="Int. J. Syst. Evol. Microbiol.">
        <title>The Global Catalogue of Microorganisms (GCM) 10K type strain sequencing project: providing services to taxonomists for standard genome sequencing and annotation.</title>
        <authorList>
            <consortium name="The Broad Institute Genomics Platform"/>
            <consortium name="The Broad Institute Genome Sequencing Center for Infectious Disease"/>
            <person name="Wu L."/>
            <person name="Ma J."/>
        </authorList>
    </citation>
    <scope>NUCLEOTIDE SEQUENCE [LARGE SCALE GENOMIC DNA]</scope>
    <source>
        <strain evidence="3">CECT 8655</strain>
    </source>
</reference>
<gene>
    <name evidence="2" type="ORF">ACFOWD_08345</name>
</gene>
<protein>
    <submittedName>
        <fullName evidence="2">DUF5777 family beta-barrel protein</fullName>
    </submittedName>
</protein>
<comment type="caution">
    <text evidence="2">The sequence shown here is derived from an EMBL/GenBank/DDBJ whole genome shotgun (WGS) entry which is preliminary data.</text>
</comment>
<evidence type="ECO:0000313" key="2">
    <source>
        <dbReference type="EMBL" id="MFC4268909.1"/>
    </source>
</evidence>
<name>A0ABV8RCA9_9FLAO</name>
<accession>A0ABV8RCA9</accession>